<dbReference type="GO" id="GO:0006508">
    <property type="term" value="P:proteolysis"/>
    <property type="evidence" value="ECO:0007669"/>
    <property type="project" value="UniProtKB-KW"/>
</dbReference>
<dbReference type="OrthoDB" id="9805801at2"/>
<feature type="domain" description="CAAX prenyl protease 2/Lysostaphin resistance protein A-like" evidence="2">
    <location>
        <begin position="107"/>
        <end position="192"/>
    </location>
</feature>
<keyword evidence="1" id="KW-0472">Membrane</keyword>
<comment type="caution">
    <text evidence="3">The sequence shown here is derived from an EMBL/GenBank/DDBJ whole genome shotgun (WGS) entry which is preliminary data.</text>
</comment>
<dbReference type="GO" id="GO:0080120">
    <property type="term" value="P:CAAX-box protein maturation"/>
    <property type="evidence" value="ECO:0007669"/>
    <property type="project" value="UniProtKB-ARBA"/>
</dbReference>
<evidence type="ECO:0000313" key="4">
    <source>
        <dbReference type="Proteomes" id="UP000243978"/>
    </source>
</evidence>
<protein>
    <submittedName>
        <fullName evidence="3">CAAX prenyl protease-like protein</fullName>
    </submittedName>
</protein>
<organism evidence="3 4">
    <name type="scientific">Litoreibacter ponti</name>
    <dbReference type="NCBI Taxonomy" id="1510457"/>
    <lineage>
        <taxon>Bacteria</taxon>
        <taxon>Pseudomonadati</taxon>
        <taxon>Pseudomonadota</taxon>
        <taxon>Alphaproteobacteria</taxon>
        <taxon>Rhodobacterales</taxon>
        <taxon>Roseobacteraceae</taxon>
        <taxon>Litoreibacter</taxon>
    </lineage>
</organism>
<sequence>MVRWLEFIAFFVAAPVGIAVFLPVGLMFPALFAVTAVGLVLLAVTPGFSWGSLLSGLTRVSWALVAIVGVTSFAASYIILWNTAPGRLFQLLGEGAPTMWGGWPVMVVIAALYPWVSALPQEIVFRPLFFRRYGHLFGRVALWANAAIFSLAHLMYWSWIVAAMTFAGGLLFAWSYERRGNFPEAVLTHSVAGIALFAAGMGAYFYTGNVVRPF</sequence>
<evidence type="ECO:0000313" key="3">
    <source>
        <dbReference type="EMBL" id="PTX57059.1"/>
    </source>
</evidence>
<keyword evidence="1" id="KW-1133">Transmembrane helix</keyword>
<feature type="transmembrane region" description="Helical" evidence="1">
    <location>
        <begin position="100"/>
        <end position="120"/>
    </location>
</feature>
<dbReference type="AlphaFoldDB" id="A0A2T6BLX1"/>
<dbReference type="InterPro" id="IPR003675">
    <property type="entry name" value="Rce1/LyrA-like_dom"/>
</dbReference>
<evidence type="ECO:0000256" key="1">
    <source>
        <dbReference type="SAM" id="Phobius"/>
    </source>
</evidence>
<keyword evidence="3" id="KW-0378">Hydrolase</keyword>
<gene>
    <name evidence="3" type="ORF">C8N43_1724</name>
</gene>
<dbReference type="Pfam" id="PF02517">
    <property type="entry name" value="Rce1-like"/>
    <property type="match status" value="1"/>
</dbReference>
<accession>A0A2T6BLX1</accession>
<feature type="transmembrane region" description="Helical" evidence="1">
    <location>
        <begin position="30"/>
        <end position="48"/>
    </location>
</feature>
<keyword evidence="1" id="KW-0812">Transmembrane</keyword>
<feature type="transmembrane region" description="Helical" evidence="1">
    <location>
        <begin position="7"/>
        <end position="24"/>
    </location>
</feature>
<dbReference type="Proteomes" id="UP000243978">
    <property type="component" value="Unassembled WGS sequence"/>
</dbReference>
<proteinExistence type="predicted"/>
<name>A0A2T6BLX1_9RHOB</name>
<dbReference type="EMBL" id="QBKS01000001">
    <property type="protein sequence ID" value="PTX57059.1"/>
    <property type="molecule type" value="Genomic_DNA"/>
</dbReference>
<feature type="transmembrane region" description="Helical" evidence="1">
    <location>
        <begin position="186"/>
        <end position="206"/>
    </location>
</feature>
<reference evidence="3 4" key="1">
    <citation type="submission" date="2018-04" db="EMBL/GenBank/DDBJ databases">
        <title>Genomic Encyclopedia of Archaeal and Bacterial Type Strains, Phase II (KMG-II): from individual species to whole genera.</title>
        <authorList>
            <person name="Goeker M."/>
        </authorList>
    </citation>
    <scope>NUCLEOTIDE SEQUENCE [LARGE SCALE GENOMIC DNA]</scope>
    <source>
        <strain evidence="3 4">DSM 100977</strain>
    </source>
</reference>
<feature type="transmembrane region" description="Helical" evidence="1">
    <location>
        <begin position="60"/>
        <end position="80"/>
    </location>
</feature>
<dbReference type="GO" id="GO:0004175">
    <property type="term" value="F:endopeptidase activity"/>
    <property type="evidence" value="ECO:0007669"/>
    <property type="project" value="UniProtKB-ARBA"/>
</dbReference>
<evidence type="ECO:0000259" key="2">
    <source>
        <dbReference type="Pfam" id="PF02517"/>
    </source>
</evidence>
<dbReference type="RefSeq" id="WP_107845190.1">
    <property type="nucleotide sequence ID" value="NZ_QBKS01000001.1"/>
</dbReference>
<keyword evidence="4" id="KW-1185">Reference proteome</keyword>
<keyword evidence="3" id="KW-0645">Protease</keyword>